<comment type="caution">
    <text evidence="1">The sequence shown here is derived from an EMBL/GenBank/DDBJ whole genome shotgun (WGS) entry which is preliminary data.</text>
</comment>
<proteinExistence type="predicted"/>
<protein>
    <submittedName>
        <fullName evidence="1">Uncharacterized protein</fullName>
    </submittedName>
</protein>
<sequence length="72" mass="8193">MAPPNKLAEIGIEAFKLLEENIYRSVPKAMMPFHSTYQQQLSSPLVHCYTRETVDCNNTAQEYNGVNWETSG</sequence>
<keyword evidence="2" id="KW-1185">Reference proteome</keyword>
<dbReference type="Proteomes" id="UP001314170">
    <property type="component" value="Unassembled WGS sequence"/>
</dbReference>
<dbReference type="AlphaFoldDB" id="A0AAV1SA62"/>
<evidence type="ECO:0000313" key="2">
    <source>
        <dbReference type="Proteomes" id="UP001314170"/>
    </source>
</evidence>
<gene>
    <name evidence="1" type="ORF">DCAF_LOCUS21041</name>
</gene>
<evidence type="ECO:0000313" key="1">
    <source>
        <dbReference type="EMBL" id="CAK7348344.1"/>
    </source>
</evidence>
<reference evidence="1 2" key="1">
    <citation type="submission" date="2024-01" db="EMBL/GenBank/DDBJ databases">
        <authorList>
            <person name="Waweru B."/>
        </authorList>
    </citation>
    <scope>NUCLEOTIDE SEQUENCE [LARGE SCALE GENOMIC DNA]</scope>
</reference>
<organism evidence="1 2">
    <name type="scientific">Dovyalis caffra</name>
    <dbReference type="NCBI Taxonomy" id="77055"/>
    <lineage>
        <taxon>Eukaryota</taxon>
        <taxon>Viridiplantae</taxon>
        <taxon>Streptophyta</taxon>
        <taxon>Embryophyta</taxon>
        <taxon>Tracheophyta</taxon>
        <taxon>Spermatophyta</taxon>
        <taxon>Magnoliopsida</taxon>
        <taxon>eudicotyledons</taxon>
        <taxon>Gunneridae</taxon>
        <taxon>Pentapetalae</taxon>
        <taxon>rosids</taxon>
        <taxon>fabids</taxon>
        <taxon>Malpighiales</taxon>
        <taxon>Salicaceae</taxon>
        <taxon>Flacourtieae</taxon>
        <taxon>Dovyalis</taxon>
    </lineage>
</organism>
<accession>A0AAV1SA62</accession>
<dbReference type="EMBL" id="CAWUPB010001173">
    <property type="protein sequence ID" value="CAK7348344.1"/>
    <property type="molecule type" value="Genomic_DNA"/>
</dbReference>
<name>A0AAV1SA62_9ROSI</name>